<gene>
    <name evidence="9" type="ORF">CB5_LOCUS21740</name>
</gene>
<protein>
    <recommendedName>
        <fullName evidence="8">Reverse transcriptase domain-containing protein</fullName>
    </recommendedName>
</protein>
<dbReference type="InterPro" id="IPR043502">
    <property type="entry name" value="DNA/RNA_pol_sf"/>
</dbReference>
<evidence type="ECO:0000256" key="7">
    <source>
        <dbReference type="ARBA" id="ARBA00022918"/>
    </source>
</evidence>
<evidence type="ECO:0000256" key="4">
    <source>
        <dbReference type="ARBA" id="ARBA00022722"/>
    </source>
</evidence>
<dbReference type="EMBL" id="LR862133">
    <property type="protein sequence ID" value="CAD1838529.1"/>
    <property type="molecule type" value="Genomic_DNA"/>
</dbReference>
<dbReference type="AlphaFoldDB" id="A0A6V7Q5Q3"/>
<reference evidence="9" key="1">
    <citation type="submission" date="2020-07" db="EMBL/GenBank/DDBJ databases">
        <authorList>
            <person name="Lin J."/>
        </authorList>
    </citation>
    <scope>NUCLEOTIDE SEQUENCE</scope>
</reference>
<dbReference type="Pfam" id="PF00078">
    <property type="entry name" value="RVT_1"/>
    <property type="match status" value="1"/>
</dbReference>
<keyword evidence="1" id="KW-0645">Protease</keyword>
<dbReference type="FunFam" id="3.10.10.10:FF:000007">
    <property type="entry name" value="Retrovirus-related Pol polyprotein from transposon 17.6-like Protein"/>
    <property type="match status" value="1"/>
</dbReference>
<organism evidence="9">
    <name type="scientific">Ananas comosus var. bracteatus</name>
    <name type="common">red pineapple</name>
    <dbReference type="NCBI Taxonomy" id="296719"/>
    <lineage>
        <taxon>Eukaryota</taxon>
        <taxon>Viridiplantae</taxon>
        <taxon>Streptophyta</taxon>
        <taxon>Embryophyta</taxon>
        <taxon>Tracheophyta</taxon>
        <taxon>Spermatophyta</taxon>
        <taxon>Magnoliopsida</taxon>
        <taxon>Liliopsida</taxon>
        <taxon>Poales</taxon>
        <taxon>Bromeliaceae</taxon>
        <taxon>Bromelioideae</taxon>
        <taxon>Ananas</taxon>
    </lineage>
</organism>
<sequence>MAPTLEELSVVREFLDVFPSELSRIPPDWKIEFIIDLIPSTAPISKAPYRMAPAELKELRNQLQDLLDKQFIRQSVSPWGAPVLFVRKKVGSFRLCVDYRELNRATIKNKYPLPQIDDLFDQLQGSCVYSKIDLQSGYHQLKIKLEDVQKTAFRMRYGHYEFTVMPFGLTNAPAAFMDLMNRVFKEFLDDCCGFHRRHIGLFSQ</sequence>
<accession>A0A6V7Q5Q3</accession>
<keyword evidence="5" id="KW-0255">Endonuclease</keyword>
<keyword evidence="2" id="KW-0808">Transferase</keyword>
<keyword evidence="3" id="KW-0548">Nucleotidyltransferase</keyword>
<evidence type="ECO:0000256" key="5">
    <source>
        <dbReference type="ARBA" id="ARBA00022759"/>
    </source>
</evidence>
<feature type="domain" description="Reverse transcriptase" evidence="8">
    <location>
        <begin position="86"/>
        <end position="191"/>
    </location>
</feature>
<evidence type="ECO:0000256" key="2">
    <source>
        <dbReference type="ARBA" id="ARBA00022679"/>
    </source>
</evidence>
<dbReference type="PANTHER" id="PTHR24559">
    <property type="entry name" value="TRANSPOSON TY3-I GAG-POL POLYPROTEIN"/>
    <property type="match status" value="1"/>
</dbReference>
<dbReference type="InterPro" id="IPR053134">
    <property type="entry name" value="RNA-dir_DNA_polymerase"/>
</dbReference>
<proteinExistence type="predicted"/>
<evidence type="ECO:0000256" key="1">
    <source>
        <dbReference type="ARBA" id="ARBA00022670"/>
    </source>
</evidence>
<dbReference type="GO" id="GO:0008233">
    <property type="term" value="F:peptidase activity"/>
    <property type="evidence" value="ECO:0007669"/>
    <property type="project" value="UniProtKB-KW"/>
</dbReference>
<dbReference type="GO" id="GO:0004519">
    <property type="term" value="F:endonuclease activity"/>
    <property type="evidence" value="ECO:0007669"/>
    <property type="project" value="UniProtKB-KW"/>
</dbReference>
<keyword evidence="6" id="KW-0378">Hydrolase</keyword>
<evidence type="ECO:0000256" key="6">
    <source>
        <dbReference type="ARBA" id="ARBA00022801"/>
    </source>
</evidence>
<evidence type="ECO:0000259" key="8">
    <source>
        <dbReference type="Pfam" id="PF00078"/>
    </source>
</evidence>
<dbReference type="InterPro" id="IPR000477">
    <property type="entry name" value="RT_dom"/>
</dbReference>
<keyword evidence="7" id="KW-0695">RNA-directed DNA polymerase</keyword>
<keyword evidence="4" id="KW-0540">Nuclease</keyword>
<evidence type="ECO:0000313" key="9">
    <source>
        <dbReference type="EMBL" id="CAD1838529.1"/>
    </source>
</evidence>
<dbReference type="GO" id="GO:0006508">
    <property type="term" value="P:proteolysis"/>
    <property type="evidence" value="ECO:0007669"/>
    <property type="project" value="UniProtKB-KW"/>
</dbReference>
<evidence type="ECO:0000256" key="3">
    <source>
        <dbReference type="ARBA" id="ARBA00022695"/>
    </source>
</evidence>
<dbReference type="GO" id="GO:0003964">
    <property type="term" value="F:RNA-directed DNA polymerase activity"/>
    <property type="evidence" value="ECO:0007669"/>
    <property type="project" value="UniProtKB-KW"/>
</dbReference>
<dbReference type="CDD" id="cd01647">
    <property type="entry name" value="RT_LTR"/>
    <property type="match status" value="1"/>
</dbReference>
<dbReference type="InterPro" id="IPR043128">
    <property type="entry name" value="Rev_trsase/Diguanyl_cyclase"/>
</dbReference>
<name>A0A6V7Q5Q3_ANACO</name>
<dbReference type="PANTHER" id="PTHR24559:SF444">
    <property type="entry name" value="REVERSE TRANSCRIPTASE DOMAIN-CONTAINING PROTEIN"/>
    <property type="match status" value="1"/>
</dbReference>
<dbReference type="Gene3D" id="3.30.70.270">
    <property type="match status" value="1"/>
</dbReference>
<dbReference type="SUPFAM" id="SSF56672">
    <property type="entry name" value="DNA/RNA polymerases"/>
    <property type="match status" value="1"/>
</dbReference>
<dbReference type="Gene3D" id="3.10.10.10">
    <property type="entry name" value="HIV Type 1 Reverse Transcriptase, subunit A, domain 1"/>
    <property type="match status" value="1"/>
</dbReference>